<evidence type="ECO:0000256" key="2">
    <source>
        <dbReference type="SAM" id="MobiDB-lite"/>
    </source>
</evidence>
<dbReference type="Proteomes" id="UP001211065">
    <property type="component" value="Unassembled WGS sequence"/>
</dbReference>
<proteinExistence type="predicted"/>
<dbReference type="GO" id="GO:0005815">
    <property type="term" value="C:microtubule organizing center"/>
    <property type="evidence" value="ECO:0007669"/>
    <property type="project" value="TreeGrafter"/>
</dbReference>
<comment type="caution">
    <text evidence="4">The sequence shown here is derived from an EMBL/GenBank/DDBJ whole genome shotgun (WGS) entry which is preliminary data.</text>
</comment>
<keyword evidence="1" id="KW-0175">Coiled coil</keyword>
<dbReference type="PANTHER" id="PTHR14362:SF2">
    <property type="entry name" value="COILED-COIL DOMAIN-CONTAINING PROTEIN 81"/>
    <property type="match status" value="1"/>
</dbReference>
<dbReference type="PANTHER" id="PTHR14362">
    <property type="entry name" value="COILED-COIL DOMAIN-CONTAINING PROTEIN 81"/>
    <property type="match status" value="1"/>
</dbReference>
<organism evidence="4 5">
    <name type="scientific">Clydaea vesicula</name>
    <dbReference type="NCBI Taxonomy" id="447962"/>
    <lineage>
        <taxon>Eukaryota</taxon>
        <taxon>Fungi</taxon>
        <taxon>Fungi incertae sedis</taxon>
        <taxon>Chytridiomycota</taxon>
        <taxon>Chytridiomycota incertae sedis</taxon>
        <taxon>Chytridiomycetes</taxon>
        <taxon>Lobulomycetales</taxon>
        <taxon>Lobulomycetaceae</taxon>
        <taxon>Clydaea</taxon>
    </lineage>
</organism>
<feature type="compositionally biased region" description="Polar residues" evidence="2">
    <location>
        <begin position="255"/>
        <end position="264"/>
    </location>
</feature>
<reference evidence="4" key="1">
    <citation type="submission" date="2020-05" db="EMBL/GenBank/DDBJ databases">
        <title>Phylogenomic resolution of chytrid fungi.</title>
        <authorList>
            <person name="Stajich J.E."/>
            <person name="Amses K."/>
            <person name="Simmons R."/>
            <person name="Seto K."/>
            <person name="Myers J."/>
            <person name="Bonds A."/>
            <person name="Quandt C.A."/>
            <person name="Barry K."/>
            <person name="Liu P."/>
            <person name="Grigoriev I."/>
            <person name="Longcore J.E."/>
            <person name="James T.Y."/>
        </authorList>
    </citation>
    <scope>NUCLEOTIDE SEQUENCE</scope>
    <source>
        <strain evidence="4">JEL0476</strain>
    </source>
</reference>
<evidence type="ECO:0000313" key="4">
    <source>
        <dbReference type="EMBL" id="KAJ3227236.1"/>
    </source>
</evidence>
<keyword evidence="5" id="KW-1185">Reference proteome</keyword>
<sequence length="626" mass="72676">MTSLVRVVCEEPRSRRFSSMNENDLLELWKDVSIYINSQLRISKSVFIPGLAHFYVNKDKNNETLLHYVPAHTWDKIPGLHISRPLLQRMAPSETLNFSAISQDKNYSRDLAETALKDLTHSILNLLLTGNSLNLNFPKVGNLQVFSKNIKFRFDPELSKSIGDNILETAKKCSESVNDGMPPLLPNPAAPEEICIETSKKSCLSTTEVTEKFTVADIESVSTEVIDSCNHQTNLRPSTQQQLTLQQSASMQTTNIRPKTQQQNKGEEAVKASEQITGVRGMSILEPMKGILPVLPPLLGKSECWTEDRLPRINSPRSNDDSEFAFLFGLRSVKDYHTHPHSGNRLWSNSKCPLCLQLAAVPVDYKAENKKREIDHDRMLLNLSLEVDREFILRKKELENVHYQESYEIANYNKTKAVEIGIKKKQDVIPLPMGNITDTRVIPPHHLLLRQCTKDEILEQIANKKKNQDEEKSRRIFEDRVLNKKFVQQFKKIEFDEHTEKLKKQQQHCEDLNIQVQEKYAVKEKDIIMENKFANDETSYFKNRRDKARKLYQEQLNLLQQKKDYEKQVLDIQRKSQIDRLAIYKIRLEQDFNLSKKNKYDSRKALESYWLQQMKFRNANLNPYDA</sequence>
<evidence type="ECO:0000256" key="1">
    <source>
        <dbReference type="SAM" id="Coils"/>
    </source>
</evidence>
<accession>A0AAD5U8H1</accession>
<evidence type="ECO:0000313" key="5">
    <source>
        <dbReference type="Proteomes" id="UP001211065"/>
    </source>
</evidence>
<dbReference type="AlphaFoldDB" id="A0AAD5U8H1"/>
<evidence type="ECO:0000259" key="3">
    <source>
        <dbReference type="Pfam" id="PF18289"/>
    </source>
</evidence>
<gene>
    <name evidence="4" type="primary">CCDC81_2</name>
    <name evidence="4" type="ORF">HK099_002929</name>
</gene>
<feature type="domain" description="CCDC81 HU" evidence="3">
    <location>
        <begin position="94"/>
        <end position="162"/>
    </location>
</feature>
<dbReference type="Pfam" id="PF18289">
    <property type="entry name" value="HU-CCDC81_euk_2"/>
    <property type="match status" value="1"/>
</dbReference>
<feature type="coiled-coil region" evidence="1">
    <location>
        <begin position="454"/>
        <end position="515"/>
    </location>
</feature>
<name>A0AAD5U8H1_9FUNG</name>
<dbReference type="EMBL" id="JADGJW010000020">
    <property type="protein sequence ID" value="KAJ3227236.1"/>
    <property type="molecule type" value="Genomic_DNA"/>
</dbReference>
<feature type="region of interest" description="Disordered" evidence="2">
    <location>
        <begin position="248"/>
        <end position="268"/>
    </location>
</feature>
<dbReference type="InterPro" id="IPR040673">
    <property type="entry name" value="CCDC81_HU_dom_2"/>
</dbReference>
<dbReference type="InterPro" id="IPR026295">
    <property type="entry name" value="CCD81"/>
</dbReference>
<protein>
    <submittedName>
        <fullName evidence="4">Coiled-coil domain-containing protein 81</fullName>
    </submittedName>
</protein>